<sequence length="567" mass="65247">MSLSKSTKRRKCLEECEELGLAIESSKINDEHFNVTNQPSISYEHKSDHKVLNNCVGGKTFTTNFSTESNHSDSEGLDRHLTVDKVIDDRQNDIILVPTFSSDSDNGNECYSEKLFTKIKYWAIEHKISYLELSNLLKVLKNNHDCFHYFPCDACTLIKTSMSNNPLQIQIMSPGIFHYFGLANGLKATIEKPSDSNIYLSDLVNELKELSSSGIDLPSSRKQIKLEAISYDARCKTVGVFLERRDCFPVISFNKHTHTKFINRSDEDYQMSDSISSGISVFSEIPDIDMVNSFPFDYSSIKNSPLSVRIPSKNVKLISTRLLNLKISITCDFVRIPRGLNEVLRFKATEFRTFILYTGPVVLHYYVHKFGEIYGEEFLSHNIHALLHLCDDYSKFGLLDNCSCFPYENFMLTLKRMVRSNAKPLQQVIKRYEEFILFGKLVINDIQCTQDVFKHLHFDGPLSTFPQYKTVYNMDPFDQCMSKNQLYLMNSQSEIMNNSSEQFKYHESSTLPIKKKVLTVNISHPNLNKDPQEIIETSDKVQRNLFGKSRSSPSPLKIQWLSPKRKK</sequence>
<feature type="non-terminal residue" evidence="2">
    <location>
        <position position="567"/>
    </location>
</feature>
<feature type="region of interest" description="Disordered" evidence="1">
    <location>
        <begin position="545"/>
        <end position="567"/>
    </location>
</feature>
<dbReference type="Proteomes" id="UP000478052">
    <property type="component" value="Unassembled WGS sequence"/>
</dbReference>
<protein>
    <submittedName>
        <fullName evidence="2">Myb DNA-bind 5 domain-containing protein</fullName>
    </submittedName>
</protein>
<gene>
    <name evidence="2" type="ORF">FWK35_00031885</name>
</gene>
<dbReference type="OrthoDB" id="8007085at2759"/>
<dbReference type="PANTHER" id="PTHR33053:SF25">
    <property type="entry name" value="TRANSPOSASE DOMAIN-CONTAINING PROTEIN"/>
    <property type="match status" value="1"/>
</dbReference>
<accession>A0A6G0XWR2</accession>
<dbReference type="AlphaFoldDB" id="A0A6G0XWR2"/>
<proteinExistence type="predicted"/>
<evidence type="ECO:0000313" key="2">
    <source>
        <dbReference type="EMBL" id="KAF0745176.1"/>
    </source>
</evidence>
<evidence type="ECO:0000313" key="3">
    <source>
        <dbReference type="Proteomes" id="UP000478052"/>
    </source>
</evidence>
<name>A0A6G0XWR2_APHCR</name>
<organism evidence="2 3">
    <name type="scientific">Aphis craccivora</name>
    <name type="common">Cowpea aphid</name>
    <dbReference type="NCBI Taxonomy" id="307492"/>
    <lineage>
        <taxon>Eukaryota</taxon>
        <taxon>Metazoa</taxon>
        <taxon>Ecdysozoa</taxon>
        <taxon>Arthropoda</taxon>
        <taxon>Hexapoda</taxon>
        <taxon>Insecta</taxon>
        <taxon>Pterygota</taxon>
        <taxon>Neoptera</taxon>
        <taxon>Paraneoptera</taxon>
        <taxon>Hemiptera</taxon>
        <taxon>Sternorrhyncha</taxon>
        <taxon>Aphidomorpha</taxon>
        <taxon>Aphidoidea</taxon>
        <taxon>Aphididae</taxon>
        <taxon>Aphidini</taxon>
        <taxon>Aphis</taxon>
        <taxon>Aphis</taxon>
    </lineage>
</organism>
<keyword evidence="3" id="KW-1185">Reference proteome</keyword>
<evidence type="ECO:0000256" key="1">
    <source>
        <dbReference type="SAM" id="MobiDB-lite"/>
    </source>
</evidence>
<dbReference type="PANTHER" id="PTHR33053">
    <property type="entry name" value="PROTEIN, PUTATIVE-RELATED"/>
    <property type="match status" value="1"/>
</dbReference>
<comment type="caution">
    <text evidence="2">The sequence shown here is derived from an EMBL/GenBank/DDBJ whole genome shotgun (WGS) entry which is preliminary data.</text>
</comment>
<reference evidence="2 3" key="1">
    <citation type="submission" date="2019-08" db="EMBL/GenBank/DDBJ databases">
        <title>Whole genome of Aphis craccivora.</title>
        <authorList>
            <person name="Voronova N.V."/>
            <person name="Shulinski R.S."/>
            <person name="Bandarenka Y.V."/>
            <person name="Zhorov D.G."/>
            <person name="Warner D."/>
        </authorList>
    </citation>
    <scope>NUCLEOTIDE SEQUENCE [LARGE SCALE GENOMIC DNA]</scope>
    <source>
        <strain evidence="2">180601</strain>
        <tissue evidence="2">Whole Body</tissue>
    </source>
</reference>
<dbReference type="EMBL" id="VUJU01007470">
    <property type="protein sequence ID" value="KAF0745176.1"/>
    <property type="molecule type" value="Genomic_DNA"/>
</dbReference>